<protein>
    <recommendedName>
        <fullName evidence="1">Putative phage metallopeptidase domain-containing protein</fullName>
    </recommendedName>
</protein>
<evidence type="ECO:0000313" key="3">
    <source>
        <dbReference type="Proteomes" id="UP000320314"/>
    </source>
</evidence>
<organism evidence="2 3">
    <name type="scientific">Pararhizobium mangrovi</name>
    <dbReference type="NCBI Taxonomy" id="2590452"/>
    <lineage>
        <taxon>Bacteria</taxon>
        <taxon>Pseudomonadati</taxon>
        <taxon>Pseudomonadota</taxon>
        <taxon>Alphaproteobacteria</taxon>
        <taxon>Hyphomicrobiales</taxon>
        <taxon>Rhizobiaceae</taxon>
        <taxon>Rhizobium/Agrobacterium group</taxon>
        <taxon>Pararhizobium</taxon>
    </lineage>
</organism>
<comment type="caution">
    <text evidence="2">The sequence shown here is derived from an EMBL/GenBank/DDBJ whole genome shotgun (WGS) entry which is preliminary data.</text>
</comment>
<dbReference type="InterPro" id="IPR043998">
    <property type="entry name" value="Put_Metallopep"/>
</dbReference>
<keyword evidence="3" id="KW-1185">Reference proteome</keyword>
<evidence type="ECO:0000313" key="2">
    <source>
        <dbReference type="EMBL" id="TPW26020.1"/>
    </source>
</evidence>
<dbReference type="Pfam" id="PF18894">
    <property type="entry name" value="PhageMetallopep"/>
    <property type="match status" value="1"/>
</dbReference>
<evidence type="ECO:0000259" key="1">
    <source>
        <dbReference type="Pfam" id="PF18894"/>
    </source>
</evidence>
<dbReference type="OrthoDB" id="6933687at2"/>
<feature type="domain" description="Putative phage metallopeptidase" evidence="1">
    <location>
        <begin position="31"/>
        <end position="187"/>
    </location>
</feature>
<dbReference type="AlphaFoldDB" id="A0A506TWY2"/>
<sequence length="209" mass="23145">MALNDKQRPLPSAELVEDLEPRFEPSSELLAWARSTFIGDDAPLHNPEHGHLLDASIGILWTNVEHAKNGRRIVGQCELGTPRAMGKWAKARAEQQITEWFGEVPDFILTFHAHYAGQVDDASFCALVEHELYHAAQDVDAFGMPKFRQNGLPAFVIRGHDVEEFVGVVRRYGSEATGVQRMVDAANARPEVARADIAHACGTCHLKVV</sequence>
<dbReference type="RefSeq" id="WP_141168188.1">
    <property type="nucleotide sequence ID" value="NZ_VHLH01000039.1"/>
</dbReference>
<reference evidence="2 3" key="1">
    <citation type="submission" date="2019-06" db="EMBL/GenBank/DDBJ databases">
        <authorList>
            <person name="Li M."/>
        </authorList>
    </citation>
    <scope>NUCLEOTIDE SEQUENCE [LARGE SCALE GENOMIC DNA]</scope>
    <source>
        <strain evidence="2 3">BGMRC6574</strain>
    </source>
</reference>
<name>A0A506TWY2_9HYPH</name>
<accession>A0A506TWY2</accession>
<gene>
    <name evidence="2" type="ORF">FJU11_16530</name>
</gene>
<dbReference type="EMBL" id="VHLH01000039">
    <property type="protein sequence ID" value="TPW26020.1"/>
    <property type="molecule type" value="Genomic_DNA"/>
</dbReference>
<proteinExistence type="predicted"/>
<dbReference type="Proteomes" id="UP000320314">
    <property type="component" value="Unassembled WGS sequence"/>
</dbReference>